<dbReference type="EMBL" id="CM009751">
    <property type="protein sequence ID" value="PUZ64976.1"/>
    <property type="molecule type" value="Genomic_DNA"/>
</dbReference>
<feature type="region of interest" description="Disordered" evidence="1">
    <location>
        <begin position="89"/>
        <end position="111"/>
    </location>
</feature>
<organism evidence="2 3">
    <name type="scientific">Panicum hallii var. hallii</name>
    <dbReference type="NCBI Taxonomy" id="1504633"/>
    <lineage>
        <taxon>Eukaryota</taxon>
        <taxon>Viridiplantae</taxon>
        <taxon>Streptophyta</taxon>
        <taxon>Embryophyta</taxon>
        <taxon>Tracheophyta</taxon>
        <taxon>Spermatophyta</taxon>
        <taxon>Magnoliopsida</taxon>
        <taxon>Liliopsida</taxon>
        <taxon>Poales</taxon>
        <taxon>Poaceae</taxon>
        <taxon>PACMAD clade</taxon>
        <taxon>Panicoideae</taxon>
        <taxon>Panicodae</taxon>
        <taxon>Paniceae</taxon>
        <taxon>Panicinae</taxon>
        <taxon>Panicum</taxon>
        <taxon>Panicum sect. Panicum</taxon>
    </lineage>
</organism>
<protein>
    <submittedName>
        <fullName evidence="2">Uncharacterized protein</fullName>
    </submittedName>
</protein>
<dbReference type="AlphaFoldDB" id="A0A2T7EAY0"/>
<name>A0A2T7EAY0_9POAL</name>
<proteinExistence type="predicted"/>
<feature type="compositionally biased region" description="Polar residues" evidence="1">
    <location>
        <begin position="100"/>
        <end position="111"/>
    </location>
</feature>
<dbReference type="EMBL" id="CM009751">
    <property type="protein sequence ID" value="PUZ64977.1"/>
    <property type="molecule type" value="Genomic_DNA"/>
</dbReference>
<accession>A0A2T7EAY0</accession>
<evidence type="ECO:0000313" key="2">
    <source>
        <dbReference type="EMBL" id="PUZ64977.1"/>
    </source>
</evidence>
<dbReference type="Proteomes" id="UP000244336">
    <property type="component" value="Chromosome 3"/>
</dbReference>
<dbReference type="Gramene" id="PUZ64978">
    <property type="protein sequence ID" value="PUZ64978"/>
    <property type="gene ID" value="GQ55_3G186300"/>
</dbReference>
<dbReference type="EMBL" id="CM009751">
    <property type="protein sequence ID" value="PUZ64978.1"/>
    <property type="molecule type" value="Genomic_DNA"/>
</dbReference>
<sequence length="111" mass="12230">MARGIFSVASGNILSRAGIFCRERRIYRGCPSLLARLAPHGHNSSPLTSSLFSSPHRPRFVLVCVQLPLPSLLSCGHRLVEAVGRRRRVRRRGEQAIMKQPSTTARSPGNS</sequence>
<keyword evidence="3" id="KW-1185">Reference proteome</keyword>
<evidence type="ECO:0000313" key="3">
    <source>
        <dbReference type="Proteomes" id="UP000244336"/>
    </source>
</evidence>
<dbReference type="Gramene" id="PUZ64976">
    <property type="protein sequence ID" value="PUZ64976"/>
    <property type="gene ID" value="GQ55_3G186300"/>
</dbReference>
<dbReference type="Gramene" id="PUZ64977">
    <property type="protein sequence ID" value="PUZ64977"/>
    <property type="gene ID" value="GQ55_3G186300"/>
</dbReference>
<gene>
    <name evidence="2" type="ORF">GQ55_3G186300</name>
</gene>
<evidence type="ECO:0000256" key="1">
    <source>
        <dbReference type="SAM" id="MobiDB-lite"/>
    </source>
</evidence>
<reference evidence="2 3" key="1">
    <citation type="submission" date="2018-04" db="EMBL/GenBank/DDBJ databases">
        <title>WGS assembly of Panicum hallii var. hallii HAL2.</title>
        <authorList>
            <person name="Lovell J."/>
            <person name="Jenkins J."/>
            <person name="Lowry D."/>
            <person name="Mamidi S."/>
            <person name="Sreedasyam A."/>
            <person name="Weng X."/>
            <person name="Barry K."/>
            <person name="Bonette J."/>
            <person name="Campitelli B."/>
            <person name="Daum C."/>
            <person name="Gordon S."/>
            <person name="Gould B."/>
            <person name="Lipzen A."/>
            <person name="MacQueen A."/>
            <person name="Palacio-Mejia J."/>
            <person name="Plott C."/>
            <person name="Shakirov E."/>
            <person name="Shu S."/>
            <person name="Yoshinaga Y."/>
            <person name="Zane M."/>
            <person name="Rokhsar D."/>
            <person name="Grimwood J."/>
            <person name="Schmutz J."/>
            <person name="Juenger T."/>
        </authorList>
    </citation>
    <scope>NUCLEOTIDE SEQUENCE [LARGE SCALE GENOMIC DNA]</scope>
    <source>
        <strain evidence="3">cv. HAL2</strain>
        <strain evidence="2">HAL2</strain>
    </source>
</reference>